<organism evidence="2 3">
    <name type="scientific">Marimonas arenosa</name>
    <dbReference type="NCBI Taxonomy" id="1795305"/>
    <lineage>
        <taxon>Bacteria</taxon>
        <taxon>Pseudomonadati</taxon>
        <taxon>Pseudomonadota</taxon>
        <taxon>Alphaproteobacteria</taxon>
        <taxon>Rhodobacterales</taxon>
        <taxon>Paracoccaceae</taxon>
        <taxon>Marimonas</taxon>
    </lineage>
</organism>
<dbReference type="Proteomes" id="UP001226762">
    <property type="component" value="Unassembled WGS sequence"/>
</dbReference>
<dbReference type="EMBL" id="JANHAX010000014">
    <property type="protein sequence ID" value="MDQ2092467.1"/>
    <property type="molecule type" value="Genomic_DNA"/>
</dbReference>
<evidence type="ECO:0000313" key="3">
    <source>
        <dbReference type="Proteomes" id="UP001226762"/>
    </source>
</evidence>
<evidence type="ECO:0000313" key="2">
    <source>
        <dbReference type="EMBL" id="MDQ2092467.1"/>
    </source>
</evidence>
<gene>
    <name evidence="2" type="ORF">NO357_21400</name>
</gene>
<feature type="compositionally biased region" description="Low complexity" evidence="1">
    <location>
        <begin position="83"/>
        <end position="98"/>
    </location>
</feature>
<reference evidence="2" key="2">
    <citation type="submission" date="2023-02" db="EMBL/GenBank/DDBJ databases">
        <title>'Rhodoalgimonas zhirmunskyi' gen. nov., isolated from a red alga.</title>
        <authorList>
            <person name="Nedashkovskaya O.I."/>
            <person name="Otstavnykh N.Y."/>
            <person name="Bystritskaya E.P."/>
            <person name="Balabanova L.A."/>
            <person name="Isaeva M.P."/>
        </authorList>
    </citation>
    <scope>NUCLEOTIDE SEQUENCE</scope>
    <source>
        <strain evidence="2">KCTC 52189</strain>
    </source>
</reference>
<sequence length="113" mass="11926">MVYSLAGPDAFLFTVDATTGTVAPQDWFVPSLDDAWDQNEDHVYELTRVATPEDGSAPVEQALRFETTADGVLTELDPAPGGDAPTEPTDPVAPTDPTDPTDPTEPVDPGTPT</sequence>
<proteinExistence type="predicted"/>
<protein>
    <submittedName>
        <fullName evidence="2">Uncharacterized protein</fullName>
    </submittedName>
</protein>
<dbReference type="AlphaFoldDB" id="A0AAE4B6V4"/>
<accession>A0AAE4B6V4</accession>
<feature type="region of interest" description="Disordered" evidence="1">
    <location>
        <begin position="69"/>
        <end position="113"/>
    </location>
</feature>
<feature type="non-terminal residue" evidence="2">
    <location>
        <position position="1"/>
    </location>
</feature>
<feature type="non-terminal residue" evidence="2">
    <location>
        <position position="113"/>
    </location>
</feature>
<evidence type="ECO:0000256" key="1">
    <source>
        <dbReference type="SAM" id="MobiDB-lite"/>
    </source>
</evidence>
<reference evidence="2" key="1">
    <citation type="submission" date="2022-07" db="EMBL/GenBank/DDBJ databases">
        <authorList>
            <person name="Otstavnykh N."/>
            <person name="Isaeva M."/>
            <person name="Bystritskaya E."/>
        </authorList>
    </citation>
    <scope>NUCLEOTIDE SEQUENCE</scope>
    <source>
        <strain evidence="2">KCTC 52189</strain>
    </source>
</reference>
<keyword evidence="3" id="KW-1185">Reference proteome</keyword>
<comment type="caution">
    <text evidence="2">The sequence shown here is derived from an EMBL/GenBank/DDBJ whole genome shotgun (WGS) entry which is preliminary data.</text>
</comment>
<name>A0AAE4B6V4_9RHOB</name>